<dbReference type="InterPro" id="IPR046342">
    <property type="entry name" value="CBS_dom_sf"/>
</dbReference>
<gene>
    <name evidence="2" type="ORF">ACFPK1_16665</name>
</gene>
<proteinExistence type="predicted"/>
<dbReference type="Gene3D" id="3.10.580.10">
    <property type="entry name" value="CBS-domain"/>
    <property type="match status" value="1"/>
</dbReference>
<feature type="region of interest" description="Disordered" evidence="1">
    <location>
        <begin position="1"/>
        <end position="20"/>
    </location>
</feature>
<sequence>MDAHDSRSPGITCGTQAPAGAAPSVDLDVLVDTVARPATLLLATTPLPQAWARLHHDPDRCGVVVRDGRPIAVVTAGGVAERWCGGGPLVQHRATVQDVLDQPGGVEVLDGHDTLRAAARMLVRTGLIALPVRRRPDRTLRVVTTTGLLTFLLAGPPA</sequence>
<evidence type="ECO:0000313" key="3">
    <source>
        <dbReference type="Proteomes" id="UP001596175"/>
    </source>
</evidence>
<keyword evidence="3" id="KW-1185">Reference proteome</keyword>
<evidence type="ECO:0000256" key="1">
    <source>
        <dbReference type="SAM" id="MobiDB-lite"/>
    </source>
</evidence>
<reference evidence="3" key="1">
    <citation type="journal article" date="2019" name="Int. J. Syst. Evol. Microbiol.">
        <title>The Global Catalogue of Microorganisms (GCM) 10K type strain sequencing project: providing services to taxonomists for standard genome sequencing and annotation.</title>
        <authorList>
            <consortium name="The Broad Institute Genomics Platform"/>
            <consortium name="The Broad Institute Genome Sequencing Center for Infectious Disease"/>
            <person name="Wu L."/>
            <person name="Ma J."/>
        </authorList>
    </citation>
    <scope>NUCLEOTIDE SEQUENCE [LARGE SCALE GENOMIC DNA]</scope>
    <source>
        <strain evidence="3">XZYJ18</strain>
    </source>
</reference>
<dbReference type="Proteomes" id="UP001596175">
    <property type="component" value="Unassembled WGS sequence"/>
</dbReference>
<evidence type="ECO:0008006" key="4">
    <source>
        <dbReference type="Google" id="ProtNLM"/>
    </source>
</evidence>
<comment type="caution">
    <text evidence="2">The sequence shown here is derived from an EMBL/GenBank/DDBJ whole genome shotgun (WGS) entry which is preliminary data.</text>
</comment>
<accession>A0ABV9ZHX6</accession>
<protein>
    <recommendedName>
        <fullName evidence="4">CBS domain-containing protein</fullName>
    </recommendedName>
</protein>
<organism evidence="2 3">
    <name type="scientific">Actinomycetospora rhizophila</name>
    <dbReference type="NCBI Taxonomy" id="1416876"/>
    <lineage>
        <taxon>Bacteria</taxon>
        <taxon>Bacillati</taxon>
        <taxon>Actinomycetota</taxon>
        <taxon>Actinomycetes</taxon>
        <taxon>Pseudonocardiales</taxon>
        <taxon>Pseudonocardiaceae</taxon>
        <taxon>Actinomycetospora</taxon>
    </lineage>
</organism>
<name>A0ABV9ZHX6_9PSEU</name>
<dbReference type="SUPFAM" id="SSF54631">
    <property type="entry name" value="CBS-domain pair"/>
    <property type="match status" value="1"/>
</dbReference>
<evidence type="ECO:0000313" key="2">
    <source>
        <dbReference type="EMBL" id="MFC5139875.1"/>
    </source>
</evidence>
<dbReference type="RefSeq" id="WP_378022056.1">
    <property type="nucleotide sequence ID" value="NZ_JBHSKG010000008.1"/>
</dbReference>
<dbReference type="EMBL" id="JBHSKG010000008">
    <property type="protein sequence ID" value="MFC5139875.1"/>
    <property type="molecule type" value="Genomic_DNA"/>
</dbReference>